<evidence type="ECO:0000259" key="5">
    <source>
        <dbReference type="PROSITE" id="PS50931"/>
    </source>
</evidence>
<dbReference type="Gene3D" id="1.10.10.10">
    <property type="entry name" value="Winged helix-like DNA-binding domain superfamily/Winged helix DNA-binding domain"/>
    <property type="match status" value="1"/>
</dbReference>
<comment type="similarity">
    <text evidence="1">Belongs to the LysR transcriptional regulatory family.</text>
</comment>
<dbReference type="Pfam" id="PF00126">
    <property type="entry name" value="HTH_1"/>
    <property type="match status" value="1"/>
</dbReference>
<dbReference type="GO" id="GO:0043565">
    <property type="term" value="F:sequence-specific DNA binding"/>
    <property type="evidence" value="ECO:0007669"/>
    <property type="project" value="TreeGrafter"/>
</dbReference>
<evidence type="ECO:0000256" key="2">
    <source>
        <dbReference type="ARBA" id="ARBA00023015"/>
    </source>
</evidence>
<dbReference type="EMBL" id="BMJQ01000007">
    <property type="protein sequence ID" value="GGF20650.1"/>
    <property type="molecule type" value="Genomic_DNA"/>
</dbReference>
<accession>A0A8J3E5C2</accession>
<feature type="domain" description="HTH lysR-type" evidence="5">
    <location>
        <begin position="1"/>
        <end position="53"/>
    </location>
</feature>
<keyword evidence="4" id="KW-0804">Transcription</keyword>
<dbReference type="InterPro" id="IPR036388">
    <property type="entry name" value="WH-like_DNA-bd_sf"/>
</dbReference>
<proteinExistence type="inferred from homology"/>
<dbReference type="GO" id="GO:0006351">
    <property type="term" value="P:DNA-templated transcription"/>
    <property type="evidence" value="ECO:0007669"/>
    <property type="project" value="TreeGrafter"/>
</dbReference>
<name>A0A8J3E5C2_9PROT</name>
<dbReference type="InterPro" id="IPR005119">
    <property type="entry name" value="LysR_subst-bd"/>
</dbReference>
<keyword evidence="2" id="KW-0805">Transcription regulation</keyword>
<dbReference type="Pfam" id="PF03466">
    <property type="entry name" value="LysR_substrate"/>
    <property type="match status" value="1"/>
</dbReference>
<dbReference type="Proteomes" id="UP000646365">
    <property type="component" value="Unassembled WGS sequence"/>
</dbReference>
<evidence type="ECO:0000313" key="7">
    <source>
        <dbReference type="Proteomes" id="UP000646365"/>
    </source>
</evidence>
<dbReference type="InterPro" id="IPR058163">
    <property type="entry name" value="LysR-type_TF_proteobact-type"/>
</dbReference>
<dbReference type="SUPFAM" id="SSF53850">
    <property type="entry name" value="Periplasmic binding protein-like II"/>
    <property type="match status" value="1"/>
</dbReference>
<evidence type="ECO:0000313" key="6">
    <source>
        <dbReference type="EMBL" id="GGF20650.1"/>
    </source>
</evidence>
<protein>
    <submittedName>
        <fullName evidence="6">Transcriptional regulator</fullName>
    </submittedName>
</protein>
<sequence>MTTFVRVVDCGGFSAAARRLNMSVTMVSNHVQALEDRLGVRLLNRTTRRVGLTEIGKAYYERCTFVLGELEEADREASALQSSPRGTLRLYGNAHIVRFLAPVISEFLTLYPAASVDLGTGTRMVDLIEEGYDLAIWTVPSADSSLIVRNLASWRHLLCCSPDYLEHHPRPTRLEEVAQHNCLRYALYPFGDEWRFIGPDGKPANVRVSGNFITGNGEALRLVALSGQGLFMAPSFLVAEDLASGRLVRVLEDHRPVEFAMNAIYPHRHHVSGKIRAFLDLTVQQFAKYRTWLDAERIVPGEAAPSEDEGTAGKA</sequence>
<organism evidence="6 7">
    <name type="scientific">Aliidongia dinghuensis</name>
    <dbReference type="NCBI Taxonomy" id="1867774"/>
    <lineage>
        <taxon>Bacteria</taxon>
        <taxon>Pseudomonadati</taxon>
        <taxon>Pseudomonadota</taxon>
        <taxon>Alphaproteobacteria</taxon>
        <taxon>Rhodospirillales</taxon>
        <taxon>Dongiaceae</taxon>
        <taxon>Aliidongia</taxon>
    </lineage>
</organism>
<reference evidence="6" key="1">
    <citation type="journal article" date="2014" name="Int. J. Syst. Evol. Microbiol.">
        <title>Complete genome sequence of Corynebacterium casei LMG S-19264T (=DSM 44701T), isolated from a smear-ripened cheese.</title>
        <authorList>
            <consortium name="US DOE Joint Genome Institute (JGI-PGF)"/>
            <person name="Walter F."/>
            <person name="Albersmeier A."/>
            <person name="Kalinowski J."/>
            <person name="Ruckert C."/>
        </authorList>
    </citation>
    <scope>NUCLEOTIDE SEQUENCE</scope>
    <source>
        <strain evidence="6">CGMCC 1.15725</strain>
    </source>
</reference>
<dbReference type="PROSITE" id="PS50931">
    <property type="entry name" value="HTH_LYSR"/>
    <property type="match status" value="1"/>
</dbReference>
<dbReference type="CDD" id="cd08422">
    <property type="entry name" value="PBP2_CrgA_like"/>
    <property type="match status" value="1"/>
</dbReference>
<comment type="caution">
    <text evidence="6">The sequence shown here is derived from an EMBL/GenBank/DDBJ whole genome shotgun (WGS) entry which is preliminary data.</text>
</comment>
<dbReference type="InterPro" id="IPR000847">
    <property type="entry name" value="LysR_HTH_N"/>
</dbReference>
<evidence type="ECO:0000256" key="4">
    <source>
        <dbReference type="ARBA" id="ARBA00023163"/>
    </source>
</evidence>
<reference evidence="6" key="2">
    <citation type="submission" date="2020-09" db="EMBL/GenBank/DDBJ databases">
        <authorList>
            <person name="Sun Q."/>
            <person name="Zhou Y."/>
        </authorList>
    </citation>
    <scope>NUCLEOTIDE SEQUENCE</scope>
    <source>
        <strain evidence="6">CGMCC 1.15725</strain>
    </source>
</reference>
<dbReference type="PANTHER" id="PTHR30537">
    <property type="entry name" value="HTH-TYPE TRANSCRIPTIONAL REGULATOR"/>
    <property type="match status" value="1"/>
</dbReference>
<dbReference type="InterPro" id="IPR036390">
    <property type="entry name" value="WH_DNA-bd_sf"/>
</dbReference>
<keyword evidence="3" id="KW-0238">DNA-binding</keyword>
<evidence type="ECO:0000256" key="1">
    <source>
        <dbReference type="ARBA" id="ARBA00009437"/>
    </source>
</evidence>
<dbReference type="SUPFAM" id="SSF46785">
    <property type="entry name" value="Winged helix' DNA-binding domain"/>
    <property type="match status" value="1"/>
</dbReference>
<dbReference type="FunFam" id="1.10.10.10:FF:000001">
    <property type="entry name" value="LysR family transcriptional regulator"/>
    <property type="match status" value="1"/>
</dbReference>
<dbReference type="GO" id="GO:0003700">
    <property type="term" value="F:DNA-binding transcription factor activity"/>
    <property type="evidence" value="ECO:0007669"/>
    <property type="project" value="InterPro"/>
</dbReference>
<keyword evidence="7" id="KW-1185">Reference proteome</keyword>
<dbReference type="PANTHER" id="PTHR30537:SF5">
    <property type="entry name" value="HTH-TYPE TRANSCRIPTIONAL ACTIVATOR TTDR-RELATED"/>
    <property type="match status" value="1"/>
</dbReference>
<dbReference type="Gene3D" id="3.40.190.290">
    <property type="match status" value="1"/>
</dbReference>
<gene>
    <name evidence="6" type="ORF">GCM10011611_28360</name>
</gene>
<dbReference type="AlphaFoldDB" id="A0A8J3E5C2"/>
<evidence type="ECO:0000256" key="3">
    <source>
        <dbReference type="ARBA" id="ARBA00023125"/>
    </source>
</evidence>